<dbReference type="Proteomes" id="UP001484097">
    <property type="component" value="Unassembled WGS sequence"/>
</dbReference>
<keyword evidence="3" id="KW-0238">DNA-binding</keyword>
<dbReference type="SUPFAM" id="SSF53850">
    <property type="entry name" value="Periplasmic binding protein-like II"/>
    <property type="match status" value="1"/>
</dbReference>
<feature type="domain" description="HTH lysR-type" evidence="5">
    <location>
        <begin position="2"/>
        <end position="59"/>
    </location>
</feature>
<protein>
    <submittedName>
        <fullName evidence="6">LysR family transcriptional regulator</fullName>
    </submittedName>
</protein>
<evidence type="ECO:0000313" key="7">
    <source>
        <dbReference type="Proteomes" id="UP001484097"/>
    </source>
</evidence>
<dbReference type="RefSeq" id="WP_309812250.1">
    <property type="nucleotide sequence ID" value="NZ_JBDXMX010000003.1"/>
</dbReference>
<dbReference type="InterPro" id="IPR005119">
    <property type="entry name" value="LysR_subst-bd"/>
</dbReference>
<dbReference type="SUPFAM" id="SSF46785">
    <property type="entry name" value="Winged helix' DNA-binding domain"/>
    <property type="match status" value="1"/>
</dbReference>
<dbReference type="PANTHER" id="PTHR30346">
    <property type="entry name" value="TRANSCRIPTIONAL DUAL REGULATOR HCAR-RELATED"/>
    <property type="match status" value="1"/>
</dbReference>
<organism evidence="6 7">
    <name type="scientific">Citricoccus nitrophenolicus</name>
    <dbReference type="NCBI Taxonomy" id="863575"/>
    <lineage>
        <taxon>Bacteria</taxon>
        <taxon>Bacillati</taxon>
        <taxon>Actinomycetota</taxon>
        <taxon>Actinomycetes</taxon>
        <taxon>Micrococcales</taxon>
        <taxon>Micrococcaceae</taxon>
        <taxon>Citricoccus</taxon>
    </lineage>
</organism>
<accession>A0ABV0IH67</accession>
<dbReference type="InterPro" id="IPR036390">
    <property type="entry name" value="WH_DNA-bd_sf"/>
</dbReference>
<comment type="caution">
    <text evidence="6">The sequence shown here is derived from an EMBL/GenBank/DDBJ whole genome shotgun (WGS) entry which is preliminary data.</text>
</comment>
<dbReference type="Pfam" id="PF03466">
    <property type="entry name" value="LysR_substrate"/>
    <property type="match status" value="1"/>
</dbReference>
<name>A0ABV0IH67_9MICC</name>
<gene>
    <name evidence="6" type="ORF">ABDK96_07385</name>
</gene>
<evidence type="ECO:0000313" key="6">
    <source>
        <dbReference type="EMBL" id="MEO9247498.1"/>
    </source>
</evidence>
<evidence type="ECO:0000256" key="3">
    <source>
        <dbReference type="ARBA" id="ARBA00023125"/>
    </source>
</evidence>
<comment type="similarity">
    <text evidence="1">Belongs to the LysR transcriptional regulatory family.</text>
</comment>
<keyword evidence="4" id="KW-0804">Transcription</keyword>
<proteinExistence type="inferred from homology"/>
<keyword evidence="7" id="KW-1185">Reference proteome</keyword>
<dbReference type="Gene3D" id="3.40.190.290">
    <property type="match status" value="1"/>
</dbReference>
<dbReference type="EMBL" id="JBDXMX010000003">
    <property type="protein sequence ID" value="MEO9247498.1"/>
    <property type="molecule type" value="Genomic_DNA"/>
</dbReference>
<reference evidence="6 7" key="1">
    <citation type="submission" date="2024-05" db="EMBL/GenBank/DDBJ databases">
        <authorList>
            <person name="Yi C."/>
        </authorList>
    </citation>
    <scope>NUCLEOTIDE SEQUENCE [LARGE SCALE GENOMIC DNA]</scope>
    <source>
        <strain evidence="6 7">XS13</strain>
    </source>
</reference>
<keyword evidence="2" id="KW-0805">Transcription regulation</keyword>
<dbReference type="InterPro" id="IPR036388">
    <property type="entry name" value="WH-like_DNA-bd_sf"/>
</dbReference>
<dbReference type="PANTHER" id="PTHR30346:SF29">
    <property type="entry name" value="LYSR SUBSTRATE-BINDING"/>
    <property type="match status" value="1"/>
</dbReference>
<dbReference type="Gene3D" id="1.10.10.10">
    <property type="entry name" value="Winged helix-like DNA-binding domain superfamily/Winged helix DNA-binding domain"/>
    <property type="match status" value="1"/>
</dbReference>
<dbReference type="Pfam" id="PF00126">
    <property type="entry name" value="HTH_1"/>
    <property type="match status" value="1"/>
</dbReference>
<evidence type="ECO:0000256" key="2">
    <source>
        <dbReference type="ARBA" id="ARBA00023015"/>
    </source>
</evidence>
<sequence>MLSLPRLRLLHEVHRGGSLAAAARTLNFTPSAVSQQLKLLERETGTALLEPVGRGVRLTPAAQRLVAHTERILAQLEVAEAELAAAQPVVRGEITVAAFQSAVLTVAPVALDALARDHPELRVNLIQREVEGAYQGLLAHEFDLIISEEYPGREEPRRDGVDSVELLRDPLYLGLPLTGPWSERPASLADLADAPWTLDPELTSTGAWSRAVCRQAGFEPWVRVDTFNPLLQADLARTGHALAFLPALLGPRHLAGIRRVGLPGSPFRRLSTQVRSGRTRHPAVVACRAAFAEAVAHMSVEEPEWTLAPGTT</sequence>
<evidence type="ECO:0000259" key="5">
    <source>
        <dbReference type="PROSITE" id="PS50931"/>
    </source>
</evidence>
<dbReference type="PROSITE" id="PS50931">
    <property type="entry name" value="HTH_LYSR"/>
    <property type="match status" value="1"/>
</dbReference>
<evidence type="ECO:0000256" key="1">
    <source>
        <dbReference type="ARBA" id="ARBA00009437"/>
    </source>
</evidence>
<dbReference type="InterPro" id="IPR000847">
    <property type="entry name" value="LysR_HTH_N"/>
</dbReference>
<evidence type="ECO:0000256" key="4">
    <source>
        <dbReference type="ARBA" id="ARBA00023163"/>
    </source>
</evidence>